<evidence type="ECO:0000313" key="3">
    <source>
        <dbReference type="EMBL" id="KAF1756283.1"/>
    </source>
</evidence>
<name>A0A6A5GNY9_CAERE</name>
<dbReference type="InterPro" id="IPR006583">
    <property type="entry name" value="PAN-3_domain"/>
</dbReference>
<dbReference type="GeneID" id="9827900"/>
<dbReference type="SMART" id="SM00605">
    <property type="entry name" value="CW"/>
    <property type="match status" value="1"/>
</dbReference>
<evidence type="ECO:0000313" key="4">
    <source>
        <dbReference type="Proteomes" id="UP000483820"/>
    </source>
</evidence>
<dbReference type="Pfam" id="PF08277">
    <property type="entry name" value="PAN_3"/>
    <property type="match status" value="1"/>
</dbReference>
<dbReference type="Proteomes" id="UP000483820">
    <property type="component" value="Chromosome IV"/>
</dbReference>
<feature type="domain" description="PAN-3" evidence="2">
    <location>
        <begin position="1"/>
        <end position="142"/>
    </location>
</feature>
<feature type="chain" id="PRO_5025420656" description="PAN-3 domain-containing protein" evidence="1">
    <location>
        <begin position="17"/>
        <end position="322"/>
    </location>
</feature>
<dbReference type="EMBL" id="WUAV01000004">
    <property type="protein sequence ID" value="KAF1756283.1"/>
    <property type="molecule type" value="Genomic_DNA"/>
</dbReference>
<dbReference type="PANTHER" id="PTHR47629">
    <property type="entry name" value="C-TYPE LECTIN-RELATED"/>
    <property type="match status" value="1"/>
</dbReference>
<reference evidence="3 4" key="1">
    <citation type="submission" date="2019-12" db="EMBL/GenBank/DDBJ databases">
        <title>Chromosome-level assembly of the Caenorhabditis remanei genome.</title>
        <authorList>
            <person name="Teterina A.A."/>
            <person name="Willis J.H."/>
            <person name="Phillips P.C."/>
        </authorList>
    </citation>
    <scope>NUCLEOTIDE SEQUENCE [LARGE SCALE GENOMIC DNA]</scope>
    <source>
        <strain evidence="3 4">PX506</strain>
        <tissue evidence="3">Whole organism</tissue>
    </source>
</reference>
<protein>
    <recommendedName>
        <fullName evidence="2">PAN-3 domain-containing protein</fullName>
    </recommendedName>
</protein>
<dbReference type="KEGG" id="crq:GCK72_012736"/>
<dbReference type="CTD" id="9827900"/>
<sequence length="322" mass="35962">MKFLLFLASLLLVVDSVMVVVNGKPDPSSKANQNPNATTWEKCVKYCSEEVTCLLAYDNEGKCEWFQHENITKVKQTTVLEEEKVAFKVNNFSTSSCPSGLNPPTFDNQDAHGVLLIPGEYDNPNRVNYTIKYTAGTWEFSYFEQYACPTDFFVLLQRENIQWCMSVEVSTDRPFTSFSYDAAVTTCDNQNGSVLTGATNAAEMEKIKTMLSNLLSWRAVPNESFALRLDGKRTSACQATPKTASCMTEQGFTFMDPNAQLDYYTWATNAGARTSSGDDCLVLKAELDKPMVVDVQSCTSYTQFPAYTVLCGVEAWNYRTGK</sequence>
<dbReference type="SUPFAM" id="SSF56436">
    <property type="entry name" value="C-type lectin-like"/>
    <property type="match status" value="1"/>
</dbReference>
<evidence type="ECO:0000259" key="2">
    <source>
        <dbReference type="SMART" id="SM00605"/>
    </source>
</evidence>
<keyword evidence="1" id="KW-0732">Signal</keyword>
<comment type="caution">
    <text evidence="3">The sequence shown here is derived from an EMBL/GenBank/DDBJ whole genome shotgun (WGS) entry which is preliminary data.</text>
</comment>
<gene>
    <name evidence="3" type="ORF">GCK72_012736</name>
</gene>
<accession>A0A6A5GNY9</accession>
<dbReference type="AlphaFoldDB" id="A0A6A5GNY9"/>
<dbReference type="PANTHER" id="PTHR47629:SF1">
    <property type="entry name" value="C-TYPE LECTIN DOMAIN-CONTAINING PROTEIN-RELATED"/>
    <property type="match status" value="1"/>
</dbReference>
<organism evidence="3 4">
    <name type="scientific">Caenorhabditis remanei</name>
    <name type="common">Caenorhabditis vulgaris</name>
    <dbReference type="NCBI Taxonomy" id="31234"/>
    <lineage>
        <taxon>Eukaryota</taxon>
        <taxon>Metazoa</taxon>
        <taxon>Ecdysozoa</taxon>
        <taxon>Nematoda</taxon>
        <taxon>Chromadorea</taxon>
        <taxon>Rhabditida</taxon>
        <taxon>Rhabditina</taxon>
        <taxon>Rhabditomorpha</taxon>
        <taxon>Rhabditoidea</taxon>
        <taxon>Rhabditidae</taxon>
        <taxon>Peloderinae</taxon>
        <taxon>Caenorhabditis</taxon>
    </lineage>
</organism>
<proteinExistence type="predicted"/>
<feature type="signal peptide" evidence="1">
    <location>
        <begin position="1"/>
        <end position="16"/>
    </location>
</feature>
<dbReference type="InterPro" id="IPR016187">
    <property type="entry name" value="CTDL_fold"/>
</dbReference>
<dbReference type="RefSeq" id="XP_053584131.1">
    <property type="nucleotide sequence ID" value="XM_053729359.1"/>
</dbReference>
<evidence type="ECO:0000256" key="1">
    <source>
        <dbReference type="SAM" id="SignalP"/>
    </source>
</evidence>